<organism evidence="3 4">
    <name type="scientific">Caenispirillum bisanense</name>
    <dbReference type="NCBI Taxonomy" id="414052"/>
    <lineage>
        <taxon>Bacteria</taxon>
        <taxon>Pseudomonadati</taxon>
        <taxon>Pseudomonadota</taxon>
        <taxon>Alphaproteobacteria</taxon>
        <taxon>Rhodospirillales</taxon>
        <taxon>Novispirillaceae</taxon>
        <taxon>Caenispirillum</taxon>
    </lineage>
</organism>
<dbReference type="PANTHER" id="PTHR43459:SF1">
    <property type="entry name" value="EG:BACN32G11.4 PROTEIN"/>
    <property type="match status" value="1"/>
</dbReference>
<dbReference type="Gene3D" id="3.90.226.10">
    <property type="entry name" value="2-enoyl-CoA Hydratase, Chain A, domain 1"/>
    <property type="match status" value="1"/>
</dbReference>
<gene>
    <name evidence="3" type="ORF">SAMN05421508_105260</name>
</gene>
<evidence type="ECO:0000256" key="2">
    <source>
        <dbReference type="RuleBase" id="RU003707"/>
    </source>
</evidence>
<dbReference type="Gene3D" id="1.10.12.10">
    <property type="entry name" value="Lyase 2-enoyl-coa Hydratase, Chain A, domain 2"/>
    <property type="match status" value="1"/>
</dbReference>
<dbReference type="Pfam" id="PF00378">
    <property type="entry name" value="ECH_1"/>
    <property type="match status" value="1"/>
</dbReference>
<dbReference type="InterPro" id="IPR001753">
    <property type="entry name" value="Enoyl-CoA_hydra/iso"/>
</dbReference>
<sequence length="263" mass="27781">MPETVPVLLARQGPIARIRFNRPAALNALDEATAVAFRDACRAVAADRSVRCVLVEGEGRAFMAGGDIGRFGGTPDESAAAVSDIILPLHDGLLTLRRQDAPVVAALQGAVAGAGMSLALACDLAIAAEDARFVFAYTAIGTTPDGSGSFFLPRLVGLRRAMEIALLGEPINAARALELGLVSQVVPTVDLESAALALAERLAAGPTAAYGRVRRLYERSFGATLADQLEAEREAFMASTRTRDFAEGCRAFTEKRRPQFHGE</sequence>
<keyword evidence="4" id="KW-1185">Reference proteome</keyword>
<dbReference type="EMBL" id="OCNJ01000005">
    <property type="protein sequence ID" value="SOD96307.1"/>
    <property type="molecule type" value="Genomic_DNA"/>
</dbReference>
<protein>
    <submittedName>
        <fullName evidence="3">Enoyl-CoA hydratase</fullName>
    </submittedName>
</protein>
<dbReference type="AlphaFoldDB" id="A0A286GL85"/>
<evidence type="ECO:0000313" key="3">
    <source>
        <dbReference type="EMBL" id="SOD96307.1"/>
    </source>
</evidence>
<dbReference type="SUPFAM" id="SSF52096">
    <property type="entry name" value="ClpP/crotonase"/>
    <property type="match status" value="1"/>
</dbReference>
<evidence type="ECO:0000256" key="1">
    <source>
        <dbReference type="ARBA" id="ARBA00005254"/>
    </source>
</evidence>
<dbReference type="InterPro" id="IPR029045">
    <property type="entry name" value="ClpP/crotonase-like_dom_sf"/>
</dbReference>
<dbReference type="InterPro" id="IPR014748">
    <property type="entry name" value="Enoyl-CoA_hydra_C"/>
</dbReference>
<dbReference type="PANTHER" id="PTHR43459">
    <property type="entry name" value="ENOYL-COA HYDRATASE"/>
    <property type="match status" value="1"/>
</dbReference>
<dbReference type="CDD" id="cd06558">
    <property type="entry name" value="crotonase-like"/>
    <property type="match status" value="1"/>
</dbReference>
<name>A0A286GL85_9PROT</name>
<comment type="similarity">
    <text evidence="1 2">Belongs to the enoyl-CoA hydratase/isomerase family.</text>
</comment>
<reference evidence="4" key="1">
    <citation type="submission" date="2017-09" db="EMBL/GenBank/DDBJ databases">
        <authorList>
            <person name="Varghese N."/>
            <person name="Submissions S."/>
        </authorList>
    </citation>
    <scope>NUCLEOTIDE SEQUENCE [LARGE SCALE GENOMIC DNA]</scope>
    <source>
        <strain evidence="4">USBA 140</strain>
    </source>
</reference>
<proteinExistence type="inferred from homology"/>
<dbReference type="OrthoDB" id="9781757at2"/>
<dbReference type="GO" id="GO:0003824">
    <property type="term" value="F:catalytic activity"/>
    <property type="evidence" value="ECO:0007669"/>
    <property type="project" value="InterPro"/>
</dbReference>
<dbReference type="InterPro" id="IPR018376">
    <property type="entry name" value="Enoyl-CoA_hyd/isom_CS"/>
</dbReference>
<evidence type="ECO:0000313" key="4">
    <source>
        <dbReference type="Proteomes" id="UP000219621"/>
    </source>
</evidence>
<dbReference type="PROSITE" id="PS00166">
    <property type="entry name" value="ENOYL_COA_HYDRATASE"/>
    <property type="match status" value="1"/>
</dbReference>
<dbReference type="Proteomes" id="UP000219621">
    <property type="component" value="Unassembled WGS sequence"/>
</dbReference>
<accession>A0A286GL85</accession>